<dbReference type="AlphaFoldDB" id="A0A699VE17"/>
<accession>A0A699VE17</accession>
<evidence type="ECO:0000256" key="1">
    <source>
        <dbReference type="SAM" id="MobiDB-lite"/>
    </source>
</evidence>
<organism evidence="2">
    <name type="scientific">Tanacetum cinerariifolium</name>
    <name type="common">Dalmatian daisy</name>
    <name type="synonym">Chrysanthemum cinerariifolium</name>
    <dbReference type="NCBI Taxonomy" id="118510"/>
    <lineage>
        <taxon>Eukaryota</taxon>
        <taxon>Viridiplantae</taxon>
        <taxon>Streptophyta</taxon>
        <taxon>Embryophyta</taxon>
        <taxon>Tracheophyta</taxon>
        <taxon>Spermatophyta</taxon>
        <taxon>Magnoliopsida</taxon>
        <taxon>eudicotyledons</taxon>
        <taxon>Gunneridae</taxon>
        <taxon>Pentapetalae</taxon>
        <taxon>asterids</taxon>
        <taxon>campanulids</taxon>
        <taxon>Asterales</taxon>
        <taxon>Asteraceae</taxon>
        <taxon>Asteroideae</taxon>
        <taxon>Anthemideae</taxon>
        <taxon>Anthemidinae</taxon>
        <taxon>Tanacetum</taxon>
    </lineage>
</organism>
<dbReference type="EMBL" id="BKCJ011428066">
    <property type="protein sequence ID" value="GFD32780.1"/>
    <property type="molecule type" value="Genomic_DNA"/>
</dbReference>
<gene>
    <name evidence="2" type="ORF">Tci_904749</name>
</gene>
<evidence type="ECO:0000313" key="2">
    <source>
        <dbReference type="EMBL" id="GFD32780.1"/>
    </source>
</evidence>
<name>A0A699VE17_TANCI</name>
<comment type="caution">
    <text evidence="2">The sequence shown here is derived from an EMBL/GenBank/DDBJ whole genome shotgun (WGS) entry which is preliminary data.</text>
</comment>
<feature type="compositionally biased region" description="Gly residues" evidence="1">
    <location>
        <begin position="67"/>
        <end position="77"/>
    </location>
</feature>
<feature type="compositionally biased region" description="Low complexity" evidence="1">
    <location>
        <begin position="46"/>
        <end position="56"/>
    </location>
</feature>
<protein>
    <submittedName>
        <fullName evidence="2">Uncharacterized protein</fullName>
    </submittedName>
</protein>
<reference evidence="2" key="1">
    <citation type="journal article" date="2019" name="Sci. Rep.">
        <title>Draft genome of Tanacetum cinerariifolium, the natural source of mosquito coil.</title>
        <authorList>
            <person name="Yamashiro T."/>
            <person name="Shiraishi A."/>
            <person name="Satake H."/>
            <person name="Nakayama K."/>
        </authorList>
    </citation>
    <scope>NUCLEOTIDE SEQUENCE</scope>
</reference>
<sequence>GVFPPPRARQCALLSAHPGRPRRHDGPPKSRPAGHFRDRAHRRRPPAAGHLAGPVPGRAPPLRRPPLGGGHASRGVA</sequence>
<feature type="compositionally biased region" description="Basic residues" evidence="1">
    <location>
        <begin position="32"/>
        <end position="45"/>
    </location>
</feature>
<proteinExistence type="predicted"/>
<feature type="non-terminal residue" evidence="2">
    <location>
        <position position="1"/>
    </location>
</feature>
<feature type="region of interest" description="Disordered" evidence="1">
    <location>
        <begin position="14"/>
        <end position="77"/>
    </location>
</feature>